<dbReference type="GeneID" id="54991442"/>
<dbReference type="KEGG" id="vg:54991442"/>
<dbReference type="Proteomes" id="UP000246267">
    <property type="component" value="Segment"/>
</dbReference>
<dbReference type="EMBL" id="MH059632">
    <property type="protein sequence ID" value="AWD92366.1"/>
    <property type="molecule type" value="Genomic_DNA"/>
</dbReference>
<keyword evidence="2" id="KW-1185">Reference proteome</keyword>
<dbReference type="RefSeq" id="YP_009800936.1">
    <property type="nucleotide sequence ID" value="NC_047961.1"/>
</dbReference>
<sequence length="55" mass="6361">MVATQPTVKIISIKEVFPHLKMFTDAASIPPQKTPKGFFKTLIAFFKTVYRWFRG</sequence>
<proteinExistence type="predicted"/>
<organism evidence="1 2">
    <name type="scientific">Dickeya phage Dagda</name>
    <dbReference type="NCBI Taxonomy" id="2163630"/>
    <lineage>
        <taxon>Viruses</taxon>
        <taxon>Duplodnaviria</taxon>
        <taxon>Heunggongvirae</taxon>
        <taxon>Uroviricota</taxon>
        <taxon>Caudoviricetes</taxon>
        <taxon>Autographivirales</taxon>
        <taxon>Autotranscriptaviridae</taxon>
        <taxon>Studiervirinae</taxon>
        <taxon>Aarhusvirus</taxon>
        <taxon>Aarhusvirus dagda</taxon>
    </lineage>
</organism>
<accession>A0A2S1GSN9</accession>
<protein>
    <submittedName>
        <fullName evidence="1">Uncharacterized protein</fullName>
    </submittedName>
</protein>
<evidence type="ECO:0000313" key="2">
    <source>
        <dbReference type="Proteomes" id="UP000246267"/>
    </source>
</evidence>
<reference evidence="1 2" key="1">
    <citation type="journal article" name="Viruses">
        <title>Unlocking the Potential of 46 New Bacteriophages for Biocontrol of Dickeya Solani.</title>
        <authorList>
            <person name="Carstens A.B."/>
            <person name="Djurhuus A.M."/>
            <person name="Kot W."/>
            <person name="Jacobs-Sera D."/>
            <person name="Hatfull G.F."/>
            <person name="Hansen L.H."/>
        </authorList>
    </citation>
    <scope>NUCLEOTIDE SEQUENCE [LARGE SCALE GENOMIC DNA]</scope>
</reference>
<evidence type="ECO:0000313" key="1">
    <source>
        <dbReference type="EMBL" id="AWD92366.1"/>
    </source>
</evidence>
<name>A0A2S1GSN9_9CAUD</name>